<dbReference type="InterPro" id="IPR036770">
    <property type="entry name" value="Ankyrin_rpt-contain_sf"/>
</dbReference>
<comment type="caution">
    <text evidence="1">The sequence shown here is derived from an EMBL/GenBank/DDBJ whole genome shotgun (WGS) entry which is preliminary data.</text>
</comment>
<proteinExistence type="predicted"/>
<organism evidence="1 2">
    <name type="scientific">Madurella fahalii</name>
    <dbReference type="NCBI Taxonomy" id="1157608"/>
    <lineage>
        <taxon>Eukaryota</taxon>
        <taxon>Fungi</taxon>
        <taxon>Dikarya</taxon>
        <taxon>Ascomycota</taxon>
        <taxon>Pezizomycotina</taxon>
        <taxon>Sordariomycetes</taxon>
        <taxon>Sordariomycetidae</taxon>
        <taxon>Sordariales</taxon>
        <taxon>Sordariales incertae sedis</taxon>
        <taxon>Madurella</taxon>
    </lineage>
</organism>
<evidence type="ECO:0008006" key="3">
    <source>
        <dbReference type="Google" id="ProtNLM"/>
    </source>
</evidence>
<dbReference type="InterPro" id="IPR002110">
    <property type="entry name" value="Ankyrin_rpt"/>
</dbReference>
<dbReference type="Pfam" id="PF00023">
    <property type="entry name" value="Ank"/>
    <property type="match status" value="1"/>
</dbReference>
<dbReference type="RefSeq" id="XP_070918674.1">
    <property type="nucleotide sequence ID" value="XM_071062573.1"/>
</dbReference>
<dbReference type="GeneID" id="98177896"/>
<evidence type="ECO:0000313" key="1">
    <source>
        <dbReference type="EMBL" id="GAB1316943.1"/>
    </source>
</evidence>
<protein>
    <recommendedName>
        <fullName evidence="3">F-box domain-containing protein</fullName>
    </recommendedName>
</protein>
<reference evidence="1 2" key="1">
    <citation type="submission" date="2024-09" db="EMBL/GenBank/DDBJ databases">
        <title>Itraconazole resistance in Madurella fahalii resulting from another homologue of gene encoding cytochrome P450 14-alpha sterol demethylase (CYP51).</title>
        <authorList>
            <person name="Yoshioka I."/>
            <person name="Fahal A.H."/>
            <person name="Kaneko S."/>
            <person name="Yaguchi T."/>
        </authorList>
    </citation>
    <scope>NUCLEOTIDE SEQUENCE [LARGE SCALE GENOMIC DNA]</scope>
    <source>
        <strain evidence="1 2">IFM 68171</strain>
    </source>
</reference>
<evidence type="ECO:0000313" key="2">
    <source>
        <dbReference type="Proteomes" id="UP001628179"/>
    </source>
</evidence>
<name>A0ABQ0GGS3_9PEZI</name>
<accession>A0ABQ0GGS3</accession>
<dbReference type="Gene3D" id="1.25.40.20">
    <property type="entry name" value="Ankyrin repeat-containing domain"/>
    <property type="match status" value="1"/>
</dbReference>
<dbReference type="SMART" id="SM00248">
    <property type="entry name" value="ANK"/>
    <property type="match status" value="4"/>
</dbReference>
<keyword evidence="2" id="KW-1185">Reference proteome</keyword>
<dbReference type="Proteomes" id="UP001628179">
    <property type="component" value="Unassembled WGS sequence"/>
</dbReference>
<gene>
    <name evidence="1" type="ORF">MFIFM68171_07153</name>
</gene>
<dbReference type="SUPFAM" id="SSF48403">
    <property type="entry name" value="Ankyrin repeat"/>
    <property type="match status" value="1"/>
</dbReference>
<sequence length="504" mass="56837">MAQPHPGFLHLPTDITDNILGRVRDLKDLANLAYCHTALHRLVEPNIWRVDAQVRGRPALYWGIEEKDMTVVRKALDEYNKIDARHLLDGTGVQWNMFSRIVANPHDGILGSPVMLAVKSGSLELLELIVDHEAKCSLDVRWCAHPRPACKAEAADLFVGHHDCDPRHCLHPAFPGWDDMVSEGHSYSGHYRLGNDLFGCQTALHWAIWAQRPDMLRCLLQRGLKAGLEPGTERIVTYPACMTSLLHTVIASAERLGVFMAGMLWTSHFNITAAHMSMLEILLDHGANPNLTYELENGQPPTVNESLVKGVYWMERGSILNQLLTWTEDEAARLLIRRGAKWWWPTPAAEDDDRLTRVSFLDTVSLRPLCAVALRHEDPGGAIRMIDFMLDEGGWDGSTQPLTDALLYCLGRFTMDFVTGAFPTTGARDCSSRIALHLISRGAVAHTPQRLEWIACYFPEWAWLSLPNVGVTMPEEMIQKRRAWQEELAKKEGVSLPWILSEYY</sequence>
<dbReference type="EMBL" id="BAAFSV010000004">
    <property type="protein sequence ID" value="GAB1316943.1"/>
    <property type="molecule type" value="Genomic_DNA"/>
</dbReference>